<dbReference type="OrthoDB" id="7476630at2"/>
<organism evidence="3 4">
    <name type="scientific">Zhengella mangrovi</name>
    <dbReference type="NCBI Taxonomy" id="1982044"/>
    <lineage>
        <taxon>Bacteria</taxon>
        <taxon>Pseudomonadati</taxon>
        <taxon>Pseudomonadota</taxon>
        <taxon>Alphaproteobacteria</taxon>
        <taxon>Hyphomicrobiales</taxon>
        <taxon>Notoacmeibacteraceae</taxon>
        <taxon>Zhengella</taxon>
    </lineage>
</organism>
<dbReference type="Proteomes" id="UP000221168">
    <property type="component" value="Unassembled WGS sequence"/>
</dbReference>
<dbReference type="Pfam" id="PF20057">
    <property type="entry name" value="DUF6456"/>
    <property type="match status" value="1"/>
</dbReference>
<evidence type="ECO:0000313" key="3">
    <source>
        <dbReference type="EMBL" id="PHP65173.1"/>
    </source>
</evidence>
<feature type="domain" description="DUF6456" evidence="2">
    <location>
        <begin position="27"/>
        <end position="163"/>
    </location>
</feature>
<comment type="caution">
    <text evidence="3">The sequence shown here is derived from an EMBL/GenBank/DDBJ whole genome shotgun (WGS) entry which is preliminary data.</text>
</comment>
<feature type="compositionally biased region" description="Basic and acidic residues" evidence="1">
    <location>
        <begin position="1"/>
        <end position="10"/>
    </location>
</feature>
<dbReference type="AlphaFoldDB" id="A0A2G1QI21"/>
<feature type="region of interest" description="Disordered" evidence="1">
    <location>
        <begin position="1"/>
        <end position="21"/>
    </location>
</feature>
<evidence type="ECO:0000313" key="4">
    <source>
        <dbReference type="Proteomes" id="UP000221168"/>
    </source>
</evidence>
<evidence type="ECO:0000256" key="1">
    <source>
        <dbReference type="SAM" id="MobiDB-lite"/>
    </source>
</evidence>
<dbReference type="RefSeq" id="WP_099308319.1">
    <property type="nucleotide sequence ID" value="NZ_PDVP01000018.1"/>
</dbReference>
<gene>
    <name evidence="3" type="ORF">CSC94_20885</name>
</gene>
<reference evidence="3 4" key="1">
    <citation type="submission" date="2017-10" db="EMBL/GenBank/DDBJ databases">
        <title>Sedimentibacterium mangrovi gen. nov., sp. nov., a novel member of family Phyllobacteriacea isolated from mangrove sediment.</title>
        <authorList>
            <person name="Liao H."/>
            <person name="Tian Y."/>
        </authorList>
    </citation>
    <scope>NUCLEOTIDE SEQUENCE [LARGE SCALE GENOMIC DNA]</scope>
    <source>
        <strain evidence="3 4">X9-2-2</strain>
    </source>
</reference>
<evidence type="ECO:0000259" key="2">
    <source>
        <dbReference type="Pfam" id="PF20057"/>
    </source>
</evidence>
<accession>A0A2G1QI21</accession>
<keyword evidence="4" id="KW-1185">Reference proteome</keyword>
<proteinExistence type="predicted"/>
<name>A0A2G1QI21_9HYPH</name>
<dbReference type="InterPro" id="IPR045599">
    <property type="entry name" value="DUF6456"/>
</dbReference>
<protein>
    <recommendedName>
        <fullName evidence="2">DUF6456 domain-containing protein</fullName>
    </recommendedName>
</protein>
<sequence length="192" mass="20580">MAPRPSDGRASRRRKAVEAPKTIAAGRMNPAESPLAVLARHKSRDGSAFLTPAEIEAGERFRSDCEKASIRPGLGTNWQFQAASGHRGGGAGGLADLTAAALDARRRIDRALDAVGPDLSGLLLDICCFLKGMEQVELERQWPRRSAKLVVKTGLGLLARHYGLVPRGGAVPGRLRHWGTGDHRPTHGVPMD</sequence>
<dbReference type="EMBL" id="PDVP01000018">
    <property type="protein sequence ID" value="PHP65173.1"/>
    <property type="molecule type" value="Genomic_DNA"/>
</dbReference>